<dbReference type="AlphaFoldDB" id="A0A814P277"/>
<dbReference type="GO" id="GO:0030686">
    <property type="term" value="C:90S preribosome"/>
    <property type="evidence" value="ECO:0007669"/>
    <property type="project" value="TreeGrafter"/>
</dbReference>
<reference evidence="3" key="1">
    <citation type="submission" date="2021-02" db="EMBL/GenBank/DDBJ databases">
        <authorList>
            <person name="Nowell W R."/>
        </authorList>
    </citation>
    <scope>NUCLEOTIDE SEQUENCE</scope>
</reference>
<dbReference type="GO" id="GO:0003723">
    <property type="term" value="F:RNA binding"/>
    <property type="evidence" value="ECO:0007669"/>
    <property type="project" value="InterPro"/>
</dbReference>
<dbReference type="GO" id="GO:0000472">
    <property type="term" value="P:endonucleolytic cleavage to generate mature 5'-end of SSU-rRNA from (SSU-rRNA, 5.8S rRNA, LSU-rRNA)"/>
    <property type="evidence" value="ECO:0007669"/>
    <property type="project" value="TreeGrafter"/>
</dbReference>
<gene>
    <name evidence="3" type="ORF">SEV965_LOCUS15764</name>
</gene>
<dbReference type="InterPro" id="IPR040000">
    <property type="entry name" value="NOP9"/>
</dbReference>
<comment type="caution">
    <text evidence="3">The sequence shown here is derived from an EMBL/GenBank/DDBJ whole genome shotgun (WGS) entry which is preliminary data.</text>
</comment>
<keyword evidence="1" id="KW-0677">Repeat</keyword>
<dbReference type="GO" id="GO:0000480">
    <property type="term" value="P:endonucleolytic cleavage in 5'-ETS of tricistronic rRNA transcript (SSU-rRNA, 5.8S rRNA, LSU-rRNA)"/>
    <property type="evidence" value="ECO:0007669"/>
    <property type="project" value="TreeGrafter"/>
</dbReference>
<organism evidence="3 4">
    <name type="scientific">Rotaria sordida</name>
    <dbReference type="NCBI Taxonomy" id="392033"/>
    <lineage>
        <taxon>Eukaryota</taxon>
        <taxon>Metazoa</taxon>
        <taxon>Spiralia</taxon>
        <taxon>Gnathifera</taxon>
        <taxon>Rotifera</taxon>
        <taxon>Eurotatoria</taxon>
        <taxon>Bdelloidea</taxon>
        <taxon>Philodinida</taxon>
        <taxon>Philodinidae</taxon>
        <taxon>Rotaria</taxon>
    </lineage>
</organism>
<feature type="compositionally biased region" description="Acidic residues" evidence="2">
    <location>
        <begin position="530"/>
        <end position="540"/>
    </location>
</feature>
<dbReference type="PANTHER" id="PTHR13102">
    <property type="entry name" value="NUCLEOLAR PROTEIN 9"/>
    <property type="match status" value="1"/>
</dbReference>
<sequence>MSALSSNTKYYKEAYNLFQQCSSNNDRHDLANKVFEEITSTTSDTIKITNGCSRELENLLPYVTSYSILTIFFDRLTSKDHLDELIRDRSACFVLEKLLVYLPNILSQENEQIRIGFNRLFECICENFHDYIQETGTSHIIASTISFLHPLISSNDINNNNEYEELIDGGQTEKEFFHLSSEWNVMDKLQQIIKLIKKSQNYNEFVYATLLRTCGYLNKEFYKKLINRLYKKYYTNLNIEHLLDKHSSFIFEVILEFSSKQRDEIIYSIFLNHIDQFYLHPIGNFFFKHLLLTLNNNELIEKIYPLIIDENRFNKFIQQTHIHLLITFIRICERFHCHYEELINRLNKFINKNKNNINDFIPCLLKLRAENPENQIITKEGSLVVQALLRAKKIDSLTSRSFISLTGEQISSIACHPSGSYLLCQLILKSNLWLKLQEKNFYNKLDKFYTKMACDKSACWFVTQLWKNAKTIEQKLQMAKSMSNDLQLLRSHTYAKFITYEMNLIAYCSRPDQWKRSIETMIKKHSLLDNLDDDDDDDDDNNNKKKKKRKRT</sequence>
<dbReference type="InterPro" id="IPR001313">
    <property type="entry name" value="Pumilio_RNA-bd_rpt"/>
</dbReference>
<evidence type="ECO:0000313" key="3">
    <source>
        <dbReference type="EMBL" id="CAF1098960.1"/>
    </source>
</evidence>
<dbReference type="SUPFAM" id="SSF48371">
    <property type="entry name" value="ARM repeat"/>
    <property type="match status" value="1"/>
</dbReference>
<dbReference type="InterPro" id="IPR016024">
    <property type="entry name" value="ARM-type_fold"/>
</dbReference>
<feature type="region of interest" description="Disordered" evidence="2">
    <location>
        <begin position="530"/>
        <end position="552"/>
    </location>
</feature>
<dbReference type="Proteomes" id="UP000663889">
    <property type="component" value="Unassembled WGS sequence"/>
</dbReference>
<evidence type="ECO:0000313" key="4">
    <source>
        <dbReference type="Proteomes" id="UP000663889"/>
    </source>
</evidence>
<protein>
    <submittedName>
        <fullName evidence="3">Uncharacterized protein</fullName>
    </submittedName>
</protein>
<dbReference type="EMBL" id="CAJNOU010000836">
    <property type="protein sequence ID" value="CAF1098960.1"/>
    <property type="molecule type" value="Genomic_DNA"/>
</dbReference>
<accession>A0A814P277</accession>
<dbReference type="GO" id="GO:0005730">
    <property type="term" value="C:nucleolus"/>
    <property type="evidence" value="ECO:0007669"/>
    <property type="project" value="TreeGrafter"/>
</dbReference>
<dbReference type="GO" id="GO:0030688">
    <property type="term" value="C:preribosome, small subunit precursor"/>
    <property type="evidence" value="ECO:0007669"/>
    <property type="project" value="TreeGrafter"/>
</dbReference>
<evidence type="ECO:0000256" key="2">
    <source>
        <dbReference type="SAM" id="MobiDB-lite"/>
    </source>
</evidence>
<dbReference type="GO" id="GO:0000447">
    <property type="term" value="P:endonucleolytic cleavage in ITS1 to separate SSU-rRNA from 5.8S rRNA and LSU-rRNA from tricistronic rRNA transcript (SSU-rRNA, 5.8S rRNA, LSU-rRNA)"/>
    <property type="evidence" value="ECO:0007669"/>
    <property type="project" value="TreeGrafter"/>
</dbReference>
<proteinExistence type="predicted"/>
<dbReference type="Gene3D" id="1.25.10.10">
    <property type="entry name" value="Leucine-rich Repeat Variant"/>
    <property type="match status" value="2"/>
</dbReference>
<dbReference type="SMART" id="SM00025">
    <property type="entry name" value="Pumilio"/>
    <property type="match status" value="4"/>
</dbReference>
<dbReference type="Pfam" id="PF22493">
    <property type="entry name" value="PUF_NOP9"/>
    <property type="match status" value="1"/>
</dbReference>
<evidence type="ECO:0000256" key="1">
    <source>
        <dbReference type="ARBA" id="ARBA00022737"/>
    </source>
</evidence>
<name>A0A814P277_9BILA</name>
<dbReference type="InterPro" id="IPR011989">
    <property type="entry name" value="ARM-like"/>
</dbReference>
<dbReference type="PANTHER" id="PTHR13102:SF0">
    <property type="entry name" value="NUCLEOLAR PROTEIN 9"/>
    <property type="match status" value="1"/>
</dbReference>
<dbReference type="GO" id="GO:0000056">
    <property type="term" value="P:ribosomal small subunit export from nucleus"/>
    <property type="evidence" value="ECO:0007669"/>
    <property type="project" value="TreeGrafter"/>
</dbReference>